<dbReference type="PANTHER" id="PTHR24096">
    <property type="entry name" value="LONG-CHAIN-FATTY-ACID--COA LIGASE"/>
    <property type="match status" value="1"/>
</dbReference>
<name>A0A0R3PJQ6_ANGCS</name>
<dbReference type="PANTHER" id="PTHR24096:SF149">
    <property type="entry name" value="AMP-BINDING DOMAIN-CONTAINING PROTEIN-RELATED"/>
    <property type="match status" value="1"/>
</dbReference>
<organism evidence="6">
    <name type="scientific">Angiostrongylus costaricensis</name>
    <name type="common">Nematode worm</name>
    <dbReference type="NCBI Taxonomy" id="334426"/>
    <lineage>
        <taxon>Eukaryota</taxon>
        <taxon>Metazoa</taxon>
        <taxon>Ecdysozoa</taxon>
        <taxon>Nematoda</taxon>
        <taxon>Chromadorea</taxon>
        <taxon>Rhabditida</taxon>
        <taxon>Rhabditina</taxon>
        <taxon>Rhabditomorpha</taxon>
        <taxon>Strongyloidea</taxon>
        <taxon>Metastrongylidae</taxon>
        <taxon>Angiostrongylus</taxon>
    </lineage>
</organism>
<evidence type="ECO:0000313" key="5">
    <source>
        <dbReference type="Proteomes" id="UP000267027"/>
    </source>
</evidence>
<dbReference type="Pfam" id="PF13193">
    <property type="entry name" value="AMP-binding_C"/>
    <property type="match status" value="1"/>
</dbReference>
<gene>
    <name evidence="4" type="ORF">ACOC_LOCUS4726</name>
</gene>
<evidence type="ECO:0000256" key="2">
    <source>
        <dbReference type="ARBA" id="ARBA00022598"/>
    </source>
</evidence>
<keyword evidence="2" id="KW-0436">Ligase</keyword>
<dbReference type="InterPro" id="IPR045851">
    <property type="entry name" value="AMP-bd_C_sf"/>
</dbReference>
<dbReference type="WBParaSite" id="ACOC_0000472501-mRNA-1">
    <property type="protein sequence ID" value="ACOC_0000472501-mRNA-1"/>
    <property type="gene ID" value="ACOC_0000472501"/>
</dbReference>
<dbReference type="Gene3D" id="3.40.50.12780">
    <property type="entry name" value="N-terminal domain of ligase-like"/>
    <property type="match status" value="1"/>
</dbReference>
<dbReference type="Gene3D" id="3.30.300.30">
    <property type="match status" value="1"/>
</dbReference>
<evidence type="ECO:0000313" key="4">
    <source>
        <dbReference type="EMBL" id="VDM56311.1"/>
    </source>
</evidence>
<accession>A0A0R3PJQ6</accession>
<dbReference type="InterPro" id="IPR025110">
    <property type="entry name" value="AMP-bd_C"/>
</dbReference>
<dbReference type="AlphaFoldDB" id="A0A0R3PJQ6"/>
<dbReference type="EMBL" id="UYYA01003827">
    <property type="protein sequence ID" value="VDM56311.1"/>
    <property type="molecule type" value="Genomic_DNA"/>
</dbReference>
<dbReference type="InterPro" id="IPR042099">
    <property type="entry name" value="ANL_N_sf"/>
</dbReference>
<evidence type="ECO:0000259" key="3">
    <source>
        <dbReference type="Pfam" id="PF13193"/>
    </source>
</evidence>
<dbReference type="GO" id="GO:0016405">
    <property type="term" value="F:CoA-ligase activity"/>
    <property type="evidence" value="ECO:0007669"/>
    <property type="project" value="TreeGrafter"/>
</dbReference>
<proteinExistence type="inferred from homology"/>
<keyword evidence="5" id="KW-1185">Reference proteome</keyword>
<evidence type="ECO:0000313" key="6">
    <source>
        <dbReference type="WBParaSite" id="ACOC_0000472501-mRNA-1"/>
    </source>
</evidence>
<comment type="similarity">
    <text evidence="1">Belongs to the ATP-dependent AMP-binding enzyme family.</text>
</comment>
<dbReference type="STRING" id="334426.A0A0R3PJQ6"/>
<protein>
    <submittedName>
        <fullName evidence="6">AMP-binding_C domain-containing protein</fullName>
    </submittedName>
</protein>
<sequence>MDKWFYTGDLCRIDPDGFVYIVGRIKDMIKVRAWQVNPYEIEEAIKLNVAGVSDCAVIAVDDETDGQRPKAFIVGQADPNDVIEFVRGTFISYKHLCAVEIVDAIPRTSSGKVMRSVLVGQEDTPDSQLVK</sequence>
<dbReference type="Proteomes" id="UP000267027">
    <property type="component" value="Unassembled WGS sequence"/>
</dbReference>
<reference evidence="4 5" key="2">
    <citation type="submission" date="2018-11" db="EMBL/GenBank/DDBJ databases">
        <authorList>
            <consortium name="Pathogen Informatics"/>
        </authorList>
    </citation>
    <scope>NUCLEOTIDE SEQUENCE [LARGE SCALE GENOMIC DNA]</scope>
    <source>
        <strain evidence="4 5">Costa Rica</strain>
    </source>
</reference>
<feature type="domain" description="AMP-binding enzyme C-terminal" evidence="3">
    <location>
        <begin position="40"/>
        <end position="112"/>
    </location>
</feature>
<evidence type="ECO:0000256" key="1">
    <source>
        <dbReference type="ARBA" id="ARBA00006432"/>
    </source>
</evidence>
<dbReference type="SUPFAM" id="SSF56801">
    <property type="entry name" value="Acetyl-CoA synthetase-like"/>
    <property type="match status" value="1"/>
</dbReference>
<reference evidence="6" key="1">
    <citation type="submission" date="2017-02" db="UniProtKB">
        <authorList>
            <consortium name="WormBaseParasite"/>
        </authorList>
    </citation>
    <scope>IDENTIFICATION</scope>
</reference>
<dbReference type="OrthoDB" id="10253869at2759"/>
<dbReference type="OMA" id="MYFRIAS"/>